<dbReference type="Pfam" id="PF12780">
    <property type="entry name" value="AAA_8"/>
    <property type="match status" value="1"/>
</dbReference>
<dbReference type="InterPro" id="IPR013602">
    <property type="entry name" value="Dynein_heavy_linker"/>
</dbReference>
<evidence type="ECO:0000256" key="14">
    <source>
        <dbReference type="ARBA" id="ARBA00023212"/>
    </source>
</evidence>
<evidence type="ECO:0000256" key="4">
    <source>
        <dbReference type="ARBA" id="ARBA00022701"/>
    </source>
</evidence>
<dbReference type="EMBL" id="BEGY01000054">
    <property type="protein sequence ID" value="GAX80571.1"/>
    <property type="molecule type" value="Genomic_DNA"/>
</dbReference>
<feature type="domain" description="Dynein heavy chain ATP-binding dynein motor region" evidence="23">
    <location>
        <begin position="3009"/>
        <end position="3230"/>
    </location>
</feature>
<dbReference type="Pfam" id="PF12781">
    <property type="entry name" value="AAA_9"/>
    <property type="match status" value="1"/>
</dbReference>
<dbReference type="PANTHER" id="PTHR22878:SF73">
    <property type="entry name" value="DYNEIN AXONEMAL HEAVY CHAIN 1"/>
    <property type="match status" value="1"/>
</dbReference>
<dbReference type="InterPro" id="IPR024317">
    <property type="entry name" value="Dynein_heavy_chain_D4_dom"/>
</dbReference>
<dbReference type="InterPro" id="IPR004273">
    <property type="entry name" value="Dynein_heavy_D6_P-loop"/>
</dbReference>
<dbReference type="Pfam" id="PF17852">
    <property type="entry name" value="Dynein_AAA_lid"/>
    <property type="match status" value="1"/>
</dbReference>
<evidence type="ECO:0000256" key="16">
    <source>
        <dbReference type="SAM" id="Coils"/>
    </source>
</evidence>
<feature type="domain" description="Dynein 2 heavy chain 1 cytoplasmic ATPase lid" evidence="27">
    <location>
        <begin position="2197"/>
        <end position="2287"/>
    </location>
</feature>
<keyword evidence="6" id="KW-0547">Nucleotide-binding</keyword>
<keyword evidence="29" id="KW-1185">Reference proteome</keyword>
<dbReference type="PANTHER" id="PTHR22878">
    <property type="entry name" value="DYNEIN HEAVY CHAIN 6, AXONEMAL-LIKE-RELATED"/>
    <property type="match status" value="1"/>
</dbReference>
<dbReference type="Pfam" id="PF08393">
    <property type="entry name" value="DHC_N2"/>
    <property type="match status" value="1"/>
</dbReference>
<evidence type="ECO:0000259" key="26">
    <source>
        <dbReference type="Pfam" id="PF18199"/>
    </source>
</evidence>
<keyword evidence="11 16" id="KW-0175">Coiled coil</keyword>
<dbReference type="InterPro" id="IPR035699">
    <property type="entry name" value="AAA_6"/>
</dbReference>
<comment type="caution">
    <text evidence="28">The sequence shown here is derived from an EMBL/GenBank/DDBJ whole genome shotgun (WGS) entry which is preliminary data.</text>
</comment>
<dbReference type="Gene3D" id="6.10.140.1060">
    <property type="match status" value="1"/>
</dbReference>
<evidence type="ECO:0000259" key="24">
    <source>
        <dbReference type="Pfam" id="PF17852"/>
    </source>
</evidence>
<evidence type="ECO:0000256" key="10">
    <source>
        <dbReference type="ARBA" id="ARBA00023017"/>
    </source>
</evidence>
<evidence type="ECO:0000256" key="9">
    <source>
        <dbReference type="ARBA" id="ARBA00022846"/>
    </source>
</evidence>
<dbReference type="FunFam" id="1.10.8.720:FF:000001">
    <property type="entry name" value="dynein heavy chain 7, axonemal"/>
    <property type="match status" value="1"/>
</dbReference>
<feature type="domain" description="Dynein heavy chain coiled coil stalk" evidence="21">
    <location>
        <begin position="2635"/>
        <end position="2982"/>
    </location>
</feature>
<evidence type="ECO:0000259" key="21">
    <source>
        <dbReference type="Pfam" id="PF12777"/>
    </source>
</evidence>
<keyword evidence="15" id="KW-0966">Cell projection</keyword>
<dbReference type="FunFam" id="1.10.287.2620:FF:000002">
    <property type="entry name" value="Dynein heavy chain 2, axonemal"/>
    <property type="match status" value="1"/>
</dbReference>
<dbReference type="InterPro" id="IPR042222">
    <property type="entry name" value="Dynein_2_N"/>
</dbReference>
<feature type="coiled-coil region" evidence="16">
    <location>
        <begin position="3174"/>
        <end position="3205"/>
    </location>
</feature>
<dbReference type="InterPro" id="IPR041466">
    <property type="entry name" value="Dynein_AAA5_ext"/>
</dbReference>
<feature type="domain" description="Dynein heavy chain AAA 5 extension" evidence="24">
    <location>
        <begin position="1859"/>
        <end position="1996"/>
    </location>
</feature>
<dbReference type="GO" id="GO:0051959">
    <property type="term" value="F:dynein light intermediate chain binding"/>
    <property type="evidence" value="ECO:0007669"/>
    <property type="project" value="InterPro"/>
</dbReference>
<dbReference type="SUPFAM" id="SSF52540">
    <property type="entry name" value="P-loop containing nucleoside triphosphate hydrolases"/>
    <property type="match status" value="4"/>
</dbReference>
<evidence type="ECO:0000256" key="12">
    <source>
        <dbReference type="ARBA" id="ARBA00023069"/>
    </source>
</evidence>
<feature type="coiled-coil region" evidence="16">
    <location>
        <begin position="2865"/>
        <end position="2913"/>
    </location>
</feature>
<dbReference type="GO" id="GO:0003341">
    <property type="term" value="P:cilium movement"/>
    <property type="evidence" value="ECO:0007669"/>
    <property type="project" value="UniProtKB-ARBA"/>
</dbReference>
<dbReference type="FunFam" id="3.40.50.300:FF:002141">
    <property type="entry name" value="Dynein heavy chain"/>
    <property type="match status" value="1"/>
</dbReference>
<dbReference type="FunFam" id="1.10.8.710:FF:000004">
    <property type="entry name" value="Dynein axonemal heavy chain 6"/>
    <property type="match status" value="1"/>
</dbReference>
<evidence type="ECO:0000313" key="29">
    <source>
        <dbReference type="Proteomes" id="UP000232323"/>
    </source>
</evidence>
<dbReference type="GO" id="GO:0060271">
    <property type="term" value="P:cilium assembly"/>
    <property type="evidence" value="ECO:0007669"/>
    <property type="project" value="UniProtKB-ARBA"/>
</dbReference>
<dbReference type="Pfam" id="PF03028">
    <property type="entry name" value="Dynein_heavy"/>
    <property type="match status" value="1"/>
</dbReference>
<evidence type="ECO:0000256" key="11">
    <source>
        <dbReference type="ARBA" id="ARBA00023054"/>
    </source>
</evidence>
<dbReference type="Gene3D" id="1.10.472.130">
    <property type="match status" value="1"/>
</dbReference>
<keyword evidence="13" id="KW-0505">Motor protein</keyword>
<dbReference type="FunFam" id="1.10.8.1220:FF:000001">
    <property type="entry name" value="Dynein axonemal heavy chain 5"/>
    <property type="match status" value="1"/>
</dbReference>
<dbReference type="Gene3D" id="1.10.8.1220">
    <property type="match status" value="1"/>
</dbReference>
<dbReference type="Gene3D" id="3.40.50.300">
    <property type="entry name" value="P-loop containing nucleotide triphosphate hydrolases"/>
    <property type="match status" value="5"/>
</dbReference>
<evidence type="ECO:0000259" key="22">
    <source>
        <dbReference type="Pfam" id="PF12780"/>
    </source>
</evidence>
<dbReference type="GO" id="GO:0005858">
    <property type="term" value="C:axonemal dynein complex"/>
    <property type="evidence" value="ECO:0007669"/>
    <property type="project" value="UniProtKB-ARBA"/>
</dbReference>
<dbReference type="InterPro" id="IPR027417">
    <property type="entry name" value="P-loop_NTPase"/>
</dbReference>
<feature type="domain" description="Dynein heavy chain AAA lid" evidence="25">
    <location>
        <begin position="3620"/>
        <end position="3758"/>
    </location>
</feature>
<comment type="subcellular location">
    <subcellularLocation>
        <location evidence="1">Cytoplasm</location>
        <location evidence="1">Cytoskeleton</location>
        <location evidence="1">Flagellum axoneme</location>
    </subcellularLocation>
</comment>
<keyword evidence="5" id="KW-0677">Repeat</keyword>
<feature type="domain" description="Dynein heavy chain linker" evidence="19">
    <location>
        <begin position="838"/>
        <end position="1241"/>
    </location>
</feature>
<keyword evidence="3" id="KW-0963">Cytoplasm</keyword>
<dbReference type="InterPro" id="IPR043157">
    <property type="entry name" value="Dynein_AAA1S"/>
</dbReference>
<feature type="domain" description="Dynein heavy chain AAA module D4" evidence="22">
    <location>
        <begin position="2359"/>
        <end position="2621"/>
    </location>
</feature>
<dbReference type="Gene3D" id="1.20.920.30">
    <property type="match status" value="1"/>
</dbReference>
<dbReference type="InterPro" id="IPR026983">
    <property type="entry name" value="DHC"/>
</dbReference>
<dbReference type="Pfam" id="PF12777">
    <property type="entry name" value="MT"/>
    <property type="match status" value="1"/>
</dbReference>
<dbReference type="FunFam" id="1.20.920.20:FF:000006">
    <property type="entry name" value="Dynein, axonemal, heavy chain 6"/>
    <property type="match status" value="1"/>
</dbReference>
<dbReference type="STRING" id="1157962.A0A250XBW6"/>
<feature type="domain" description="Dynein heavy chain C-terminal" evidence="26">
    <location>
        <begin position="3764"/>
        <end position="4066"/>
    </location>
</feature>
<protein>
    <recommendedName>
        <fullName evidence="30">Dynein heavy chain</fullName>
    </recommendedName>
</protein>
<dbReference type="InterPro" id="IPR042228">
    <property type="entry name" value="Dynein_linker_3"/>
</dbReference>
<dbReference type="Gene3D" id="1.10.8.710">
    <property type="match status" value="1"/>
</dbReference>
<dbReference type="Gene3D" id="1.10.287.2620">
    <property type="match status" value="1"/>
</dbReference>
<evidence type="ECO:0000259" key="19">
    <source>
        <dbReference type="Pfam" id="PF08393"/>
    </source>
</evidence>
<dbReference type="GO" id="GO:0008569">
    <property type="term" value="F:minus-end-directed microtubule motor activity"/>
    <property type="evidence" value="ECO:0007669"/>
    <property type="project" value="InterPro"/>
</dbReference>
<feature type="region of interest" description="Disordered" evidence="17">
    <location>
        <begin position="1"/>
        <end position="22"/>
    </location>
</feature>
<evidence type="ECO:0000256" key="15">
    <source>
        <dbReference type="ARBA" id="ARBA00023273"/>
    </source>
</evidence>
<dbReference type="Gene3D" id="1.20.920.20">
    <property type="match status" value="1"/>
</dbReference>
<organism evidence="28 29">
    <name type="scientific">Chlamydomonas eustigma</name>
    <dbReference type="NCBI Taxonomy" id="1157962"/>
    <lineage>
        <taxon>Eukaryota</taxon>
        <taxon>Viridiplantae</taxon>
        <taxon>Chlorophyta</taxon>
        <taxon>core chlorophytes</taxon>
        <taxon>Chlorophyceae</taxon>
        <taxon>CS clade</taxon>
        <taxon>Chlamydomonadales</taxon>
        <taxon>Chlamydomonadaceae</taxon>
        <taxon>Chlamydomonas</taxon>
    </lineage>
</organism>
<feature type="coiled-coil region" evidence="16">
    <location>
        <begin position="2678"/>
        <end position="2716"/>
    </location>
</feature>
<keyword evidence="4" id="KW-0493">Microtubule</keyword>
<dbReference type="FunFam" id="1.20.58.1120:FF:000001">
    <property type="entry name" value="dynein heavy chain 2, axonemal"/>
    <property type="match status" value="1"/>
</dbReference>
<evidence type="ECO:0000313" key="28">
    <source>
        <dbReference type="EMBL" id="GAX80571.1"/>
    </source>
</evidence>
<evidence type="ECO:0000259" key="25">
    <source>
        <dbReference type="Pfam" id="PF18198"/>
    </source>
</evidence>
<dbReference type="Gene3D" id="3.10.490.20">
    <property type="match status" value="1"/>
</dbReference>
<keyword evidence="9" id="KW-0282">Flagellum</keyword>
<sequence>MKSSKPKARFGTREKPLSNGGAVHNDVLDEMLEDAADSHLLPKVMVPFETRPGETPRKVQIQRKQRLFAQQDLPILIQQEQAFTGIAHLDGKAASNSVLALEVFDNTDFESRTPSEWIPKTPGVPPSPAKMAVFSNGGCTWEPCTVVDYDSSRNCYAVKPAIARGDTQELHWVPRVHLYFAAEDPFIFAKRYADAVSARARAESLLRYSLFIDSMPIDDLPPISTEQANRMLSLALNSKKLKDRLMDSGQLISEVNMEYARAMNKIIFDEAFKRGGSLGSSAPLVQMKETFPVPAPKPAPVCGTLTIQDFDFPQQFTEFSFRTLLTKVEVISAMGRARVECAKVLKMCLFTTNHTKSLRLDEFEQGQIQNIDQIGNYLKDTWCTSLKAIVKSSFKDVGKGWYNLHENNMETYAFSKLKRLLSLVRFTMEDTMRFLVEESLTKYVSYVRSACATKIVVKSSNQVEIEGSTLLGSRRPPLLTAELQSTKENTFVYSIAAESVVTKLIGVYDHGVRKLQGMPQLEPAIMEALFWAVVPTLNSVHPLEEAVQELKTELTTMLKRALEPFTEYLEQYRKYEPLLVMVPEAYVAVLEAKGDDLSLTEIRAEIKKHASELEALMEALPVMGISIGLVYVNTAKVREALVKKKEKLVIMLKALCARIPRKMMQSADVKFKEIDRVLRMKPSCLEDVDEARKYIDSLPNKIGELMSDLEATRPWYEHLETLRYLLPEEEAKDKATGESWPARLMRLADRQLDSLAADEVRYKEEMESEQESFRDSINDLQGLVNSFSNYSDLSKMAAVVNDVRVLDERLKKADKDAAVFNGREGLLGVTISDYSVVRKIIEQFDPFLQFWTTASSWKTNYQSWMNDSWEKLNGEQVEREVNSAFKTLYKAAKVFASRGMDKIAENCESIRTEVEAFKTFVPLVQALRNPGMRDRHWDIISGKLGFKLNPGKNFTLVKAEEMKLLNYLDEITKVSDVAGKEYSIEQALDKMQREWEGAEMAVLDYRETKTYVIKVEESVTQTLDDHIVMTQSMVFSPYKKPFEERIIKWEQQLSLVSEILDQWMAVQRQWMYLEPIFSSEDIMQQLPLEGKRFSTVDRMWRKATETAKRNPLVLKVCSSQKLLDQFAEANKLLESVQKGLSDYLETKRLAFARFFFLSNDELLQILSQSKNPLAVQPHLRKCFEAIESLDFAPNLEISAMNSKEKEKVPFDKNMFPTGNVETWLGEVERRMRSSVRSQTSDSIQAYANTARTQWVREWPAMVVLAVSAIFWSKECEDSIKASKVPDYLEKCTKDLMDLTDLVRGNLSNQDRTTLGALITVDVHARDVVQELADAGSGLQATDFEWVSRLRYYWRDDVYVDMVQASISYGYEYLGNTPRLVITPLTDRCYMTLMSAMHLNLGGAPAGPAGTGKTETTKDLAKALAKQCVVFNCSDGLDYMAMGKFFKGLASSGAWACFDEFNRIDLEVLSVVAQQILTIQLAIQAKVKRFIFEDTEIDLNFACSVYITMNPGYAGRSELPDNLKALFRPCAMMVPDYALIGEICLYSYGYREGKLLARKMVATFKLCSEQLSSQDHYDYGMRAVKSVITAAGNLKREFPDADENVLLLRSLRDVNYPKFLAHDLPLFDGIIKDLFPGISTPEVDYVDLFAALSESCKEMGIQMVTTFQDKVIQLYETTIVRHGLMLVGPTMGGKTCCYRGLKSAMTKLQAAGNPKYEKVRVVALNPKSITMGQLYGEFDANTHEWTDGVLACYMRECSEDTKPDKKWIMFDGPVDAVWIENMNTVLDDNKKLCLVSGEIIQLSSQMTMMFEVEDLAVASPATVSRCGMVYMEPTALGIDPLLQSWLGRLIPGAREHAQMLSEIFNALVPEGLRFVRRNLKETVATVNNNLVASCFNVMDSLLFPFIRREGMNDLTAEEKDNLQKMLPSFMIFSVVWSLGASCDKAGRLQFDKFLRTQVKSSNHLNLPASAMFPTTDDSTVYDWCLNQVDGTWMQWMDTVPEFKCDPDKPFAQIIVPTADTVRYTYLVDRLLACGKHVLCVGETGTGKTLNVSNKLMTEMPADVVPVFMTFSARTSANQTQDIIDSKMDKRRKGVFGPPSGKKYVIFVDDLNMPQREKYFAQPPIELLRQWMDHGGWYERKPPCPFRTIIDTQFVGSMGPPGGGRNPVTNRFLRHFNFISFTEMSDSSVMRIFTTILGAFFKKYFNENIQGMTDDIVSSTVEIYNSIRTELLPTPSKSHYTFNLRDLSKVVQGMMRGDPKSISQPPQLLALWLHECSRVFEDRLTTNEDHAWFNSAQNALLEGHFSTKYEEVVTSERLVFGDFMIPGADPKLYNQITDMPKLVKVVEEYLEDYNSVSNAPMKLVMFLDAIEHVSRITRVIRLPLGNALLLGVGGSGRQSLTRLAAFLEEYEVVQIEIAKGYGNHEWRDDLKKVLKKAGMDGKDTVFLFTDTQIVQESFLEDINNILNSGEVPNLMNNEDMETIGNAMRPIMQSAGLPITKMGMYSYFINRARSYLHLVLCFSPIGDAFRQRLRMFPSLVNCCTIDWFREWPMEALRSVAVNFFTDVELDNAANPNLLQGVVSCCVYIHQSVERKSKKYYDELRRYNYVTPTSYLELLTTFIKLLGEKRSEINETRRRLEVGLQKLLSTAQQVEVMQKELTDLQPVLARTATEVEQMMVVITNDKREADETKRKVEQQEKEANEQAAKAKAIAEDAQRDLDEALPALDAAVASLKNLSRNDVVEVKAMQNPPSGVKLVMEATCIMFDEKPKMVDDPNKMGKKIANYWDASKKILNDPTKFLDSLLTYDKDNISDSVIKKVEPYIQMEEFTPEAVSKVSKACTSICMFVRAMYVYHNVALQVEPKRAALRGAQEELATTMKSLAEAQAKLKAVEDKINMLTQQFEEATAKKEALAKQVMDCTVKLGRADKLIGGLGGERVRWQATVDQMMIDMVNVVGDVVVAAGSIAYSGPFTPVYRLQLNQEWISELQKRFVPSTDGTNLIKTLQDPVKVRNWTIAGLPTDSVSVENGIIVSKARRWPLMIDPQGQANKWIKNMERDSGLDIIKLSDKDFLRTLENGVRFGRAVLLENIAESLDAALEPLLLKQTFKQGGGEVIKIGENLIPYHPDFRFYMTTKMRNPHYAPEVSVKVSLLNFFVTSEGLEEQLLGTVVTEERPDLANLKNQLVVSNAKMKKELKDIEDKILFMLSNSQGNILDDEELINTLAQSKVTSNEISEKVAEAEITERKIDETRELYRPVALRASLLFFCISDLALVDPMYQYSLTWFINLFIRGIEEAPKAPDITERGHKLNEHFTYSLYVNICRSLFERHKLMFSLLLTIKVLQNGGHIDAKEWRFMLAGPTSSEVTHPNPDPTWITDKSWVELLNLSHLPAFAGFAEHMTSNMAVYRKLFDSNDAHEMPMGEPFQSKLSSFQKMCFLRCLRPDKVGMAIQAFVTENLGQKYIEPPPFDLGTCFKESAPVTPLIFVLSSGADPMADLLKLADEMRFTKKFEKVSLGQGQGPKAEKLLEAGMERGMWVCLQNCHLAVSWMPTLERIVENIEADKVHKDFRLWLTSMPSPDFPVSILQNGVKMTLEPPKGLKSNLTRQYNRFTDQYLNASSKPDAWKKLVFGLCLFHAVIQDRRKFGPLGWNIRYDFTDGDLSVSLAQMQEYLDKYNDIPFKVLRFLFTEINYGGRVTDDKDRRLINNLVNTFCGPDVLKSGYRFSPSGVYSSTDSTTLKESLEFIKAYPIAPKPEIFGLHENADITCDQNETYDMFATVLSLQPRVASGAGQSQEEVIMDLCQDILSKMPQQFDMEEVQSKYPTTYKESMNTVLAQECIRYNSLLEVMSKSLRETVKALKGLVVMSPELEAVAYSMYDNQVPEMWAAKAYPSLKPLSSWSGDLIERCRFIALWIQAGTPSVYWISGFFFPQAFLTGTLQNYARKHGVPIDTVSFGFDVADSLIPDSVKAGPEDGCYVRGLFMEGARWDAQEHVLGESRPKELFTEFPVVWLKPEQRRKRPASGFYDCPVYKTLTRAGTLSTTGHSTNFVMYMEIPSKQEQGWWVNRGVGLFTSLAF</sequence>
<dbReference type="FunFam" id="1.20.1270.280:FF:000001">
    <property type="entry name" value="dynein heavy chain 7, axonemal"/>
    <property type="match status" value="1"/>
</dbReference>
<evidence type="ECO:0008006" key="30">
    <source>
        <dbReference type="Google" id="ProtNLM"/>
    </source>
</evidence>
<evidence type="ECO:0000256" key="8">
    <source>
        <dbReference type="ARBA" id="ARBA00022840"/>
    </source>
</evidence>
<dbReference type="Pfam" id="PF22597">
    <property type="entry name" value="DYN_lid"/>
    <property type="match status" value="1"/>
</dbReference>
<evidence type="ECO:0000256" key="5">
    <source>
        <dbReference type="ARBA" id="ARBA00022737"/>
    </source>
</evidence>
<feature type="domain" description="Dynein heavy chain region D6 P-loop" evidence="18">
    <location>
        <begin position="3475"/>
        <end position="3588"/>
    </location>
</feature>
<keyword evidence="10" id="KW-0243">Dynein</keyword>
<evidence type="ECO:0000256" key="2">
    <source>
        <dbReference type="ARBA" id="ARBA00008887"/>
    </source>
</evidence>
<dbReference type="Proteomes" id="UP000232323">
    <property type="component" value="Unassembled WGS sequence"/>
</dbReference>
<dbReference type="GO" id="GO:0031514">
    <property type="term" value="C:motile cilium"/>
    <property type="evidence" value="ECO:0007669"/>
    <property type="project" value="UniProtKB-ARBA"/>
</dbReference>
<dbReference type="Gene3D" id="1.20.1270.280">
    <property type="match status" value="1"/>
</dbReference>
<dbReference type="FunFam" id="3.40.50.300:FF:000362">
    <property type="entry name" value="Dynein, axonemal, heavy chain 6"/>
    <property type="match status" value="1"/>
</dbReference>
<name>A0A250XBW6_9CHLO</name>
<dbReference type="Pfam" id="PF18199">
    <property type="entry name" value="Dynein_C"/>
    <property type="match status" value="1"/>
</dbReference>
<keyword evidence="7" id="KW-0970">Cilium biogenesis/degradation</keyword>
<proteinExistence type="inferred from homology"/>
<evidence type="ECO:0000259" key="27">
    <source>
        <dbReference type="Pfam" id="PF22597"/>
    </source>
</evidence>
<dbReference type="GO" id="GO:0005524">
    <property type="term" value="F:ATP binding"/>
    <property type="evidence" value="ECO:0007669"/>
    <property type="project" value="UniProtKB-KW"/>
</dbReference>
<evidence type="ECO:0000256" key="13">
    <source>
        <dbReference type="ARBA" id="ARBA00023175"/>
    </source>
</evidence>
<evidence type="ECO:0000259" key="23">
    <source>
        <dbReference type="Pfam" id="PF12781"/>
    </source>
</evidence>
<dbReference type="Pfam" id="PF12775">
    <property type="entry name" value="AAA_7"/>
    <property type="match status" value="1"/>
</dbReference>
<dbReference type="Gene3D" id="1.10.8.720">
    <property type="entry name" value="Region D6 of dynein motor"/>
    <property type="match status" value="1"/>
</dbReference>
<evidence type="ECO:0000256" key="17">
    <source>
        <dbReference type="SAM" id="MobiDB-lite"/>
    </source>
</evidence>
<dbReference type="Pfam" id="PF12774">
    <property type="entry name" value="AAA_6"/>
    <property type="match status" value="1"/>
</dbReference>
<dbReference type="InterPro" id="IPR043160">
    <property type="entry name" value="Dynein_C_barrel"/>
</dbReference>
<evidence type="ECO:0000259" key="18">
    <source>
        <dbReference type="Pfam" id="PF03028"/>
    </source>
</evidence>
<evidence type="ECO:0000256" key="3">
    <source>
        <dbReference type="ARBA" id="ARBA00022490"/>
    </source>
</evidence>
<keyword evidence="8" id="KW-0067">ATP-binding</keyword>
<evidence type="ECO:0000256" key="1">
    <source>
        <dbReference type="ARBA" id="ARBA00004611"/>
    </source>
</evidence>
<dbReference type="Gene3D" id="1.20.58.1120">
    <property type="match status" value="1"/>
</dbReference>
<dbReference type="FunFam" id="3.40.50.300:FF:000044">
    <property type="entry name" value="Dynein heavy chain 5, axonemal"/>
    <property type="match status" value="1"/>
</dbReference>
<dbReference type="Pfam" id="PF18198">
    <property type="entry name" value="AAA_lid_11"/>
    <property type="match status" value="1"/>
</dbReference>
<dbReference type="InterPro" id="IPR042219">
    <property type="entry name" value="AAA_lid_11_sf"/>
</dbReference>
<evidence type="ECO:0000259" key="20">
    <source>
        <dbReference type="Pfam" id="PF12774"/>
    </source>
</evidence>
<keyword evidence="14" id="KW-0206">Cytoskeleton</keyword>
<dbReference type="InterPro" id="IPR041658">
    <property type="entry name" value="AAA_lid_11"/>
</dbReference>
<keyword evidence="12" id="KW-0969">Cilium</keyword>
<dbReference type="OrthoDB" id="447173at2759"/>
<dbReference type="GO" id="GO:0005874">
    <property type="term" value="C:microtubule"/>
    <property type="evidence" value="ECO:0007669"/>
    <property type="project" value="UniProtKB-KW"/>
</dbReference>
<evidence type="ECO:0000256" key="7">
    <source>
        <dbReference type="ARBA" id="ARBA00022794"/>
    </source>
</evidence>
<dbReference type="FunFam" id="1.20.920.30:FF:000005">
    <property type="entry name" value="Dynein, axonemal, heavy chain 2"/>
    <property type="match status" value="1"/>
</dbReference>
<gene>
    <name evidence="28" type="ORF">CEUSTIGMA_g8008.t1</name>
</gene>
<dbReference type="FunFam" id="1.20.140.100:FF:000004">
    <property type="entry name" value="Dynein axonemal heavy chain 6"/>
    <property type="match status" value="1"/>
</dbReference>
<dbReference type="FunFam" id="3.40.50.300:FF:000223">
    <property type="entry name" value="Dynein heavy chain 3, axonemal"/>
    <property type="match status" value="1"/>
</dbReference>
<dbReference type="InterPro" id="IPR054354">
    <property type="entry name" value="DYNC2H1-like_lid"/>
</dbReference>
<accession>A0A250XBW6</accession>
<reference evidence="28 29" key="1">
    <citation type="submission" date="2017-08" db="EMBL/GenBank/DDBJ databases">
        <title>Acidophilic green algal genome provides insights into adaptation to an acidic environment.</title>
        <authorList>
            <person name="Hirooka S."/>
            <person name="Hirose Y."/>
            <person name="Kanesaki Y."/>
            <person name="Higuchi S."/>
            <person name="Fujiwara T."/>
            <person name="Onuma R."/>
            <person name="Era A."/>
            <person name="Ohbayashi R."/>
            <person name="Uzuka A."/>
            <person name="Nozaki H."/>
            <person name="Yoshikawa H."/>
            <person name="Miyagishima S.Y."/>
        </authorList>
    </citation>
    <scope>NUCLEOTIDE SEQUENCE [LARGE SCALE GENOMIC DNA]</scope>
    <source>
        <strain evidence="28 29">NIES-2499</strain>
    </source>
</reference>
<comment type="similarity">
    <text evidence="2">Belongs to the dynein heavy chain family.</text>
</comment>
<dbReference type="FunFam" id="3.20.180.20:FF:000003">
    <property type="entry name" value="Dynein heavy chain 12, axonemal"/>
    <property type="match status" value="1"/>
</dbReference>
<dbReference type="FunFam" id="3.10.490.20:FF:000001">
    <property type="entry name" value="dynein heavy chain 7, axonemal"/>
    <property type="match status" value="1"/>
</dbReference>
<dbReference type="InterPro" id="IPR041228">
    <property type="entry name" value="Dynein_C"/>
</dbReference>
<dbReference type="FunFam" id="3.40.50.300:FF:001328">
    <property type="entry name" value="Dynein heavy chain 6, axonemal"/>
    <property type="match status" value="1"/>
</dbReference>
<dbReference type="Gene3D" id="3.20.180.20">
    <property type="entry name" value="Dynein heavy chain, N-terminal domain 2"/>
    <property type="match status" value="1"/>
</dbReference>
<dbReference type="InterPro" id="IPR024743">
    <property type="entry name" value="Dynein_HC_stalk"/>
</dbReference>
<feature type="domain" description="Dynein heavy chain hydrolytic ATP-binding dynein motor region" evidence="20">
    <location>
        <begin position="1368"/>
        <end position="1694"/>
    </location>
</feature>
<dbReference type="Gene3D" id="1.20.140.100">
    <property type="entry name" value="Dynein heavy chain, N-terminal domain 2"/>
    <property type="match status" value="1"/>
</dbReference>
<feature type="compositionally biased region" description="Basic residues" evidence="17">
    <location>
        <begin position="1"/>
        <end position="10"/>
    </location>
</feature>
<feature type="coiled-coil region" evidence="16">
    <location>
        <begin position="752"/>
        <end position="783"/>
    </location>
</feature>
<dbReference type="GO" id="GO:0045505">
    <property type="term" value="F:dynein intermediate chain binding"/>
    <property type="evidence" value="ECO:0007669"/>
    <property type="project" value="InterPro"/>
</dbReference>
<dbReference type="InterPro" id="IPR035706">
    <property type="entry name" value="AAA_9"/>
</dbReference>
<evidence type="ECO:0000256" key="6">
    <source>
        <dbReference type="ARBA" id="ARBA00022741"/>
    </source>
</evidence>